<keyword evidence="2" id="KW-1185">Reference proteome</keyword>
<sequence>MMRKIIIMVGIVEVAGGMRGRGKWWPSGSSGRKFSREPFARDDMSFFVWTEFLSSWIVRNFCVNSVYCRCAARFLGNFRIVRISSELKCYFCSGSDEFCFGAISTSVLVPLVVCCFAELLSSPLLSGGFQVLGRARKFRTRFQSLIRLDDYFEEMKR</sequence>
<accession>A0A2I0VXN9</accession>
<reference evidence="1 2" key="1">
    <citation type="journal article" date="2016" name="Sci. Rep.">
        <title>The Dendrobium catenatum Lindl. genome sequence provides insights into polysaccharide synthase, floral development and adaptive evolution.</title>
        <authorList>
            <person name="Zhang G.Q."/>
            <person name="Xu Q."/>
            <person name="Bian C."/>
            <person name="Tsai W.C."/>
            <person name="Yeh C.M."/>
            <person name="Liu K.W."/>
            <person name="Yoshida K."/>
            <person name="Zhang L.S."/>
            <person name="Chang S.B."/>
            <person name="Chen F."/>
            <person name="Shi Y."/>
            <person name="Su Y.Y."/>
            <person name="Zhang Y.Q."/>
            <person name="Chen L.J."/>
            <person name="Yin Y."/>
            <person name="Lin M."/>
            <person name="Huang H."/>
            <person name="Deng H."/>
            <person name="Wang Z.W."/>
            <person name="Zhu S.L."/>
            <person name="Zhao X."/>
            <person name="Deng C."/>
            <person name="Niu S.C."/>
            <person name="Huang J."/>
            <person name="Wang M."/>
            <person name="Liu G.H."/>
            <person name="Yang H.J."/>
            <person name="Xiao X.J."/>
            <person name="Hsiao Y.Y."/>
            <person name="Wu W.L."/>
            <person name="Chen Y.Y."/>
            <person name="Mitsuda N."/>
            <person name="Ohme-Takagi M."/>
            <person name="Luo Y.B."/>
            <person name="Van de Peer Y."/>
            <person name="Liu Z.J."/>
        </authorList>
    </citation>
    <scope>NUCLEOTIDE SEQUENCE [LARGE SCALE GENOMIC DNA]</scope>
    <source>
        <tissue evidence="1">The whole plant</tissue>
    </source>
</reference>
<protein>
    <submittedName>
        <fullName evidence="1">Uncharacterized protein</fullName>
    </submittedName>
</protein>
<dbReference type="EMBL" id="KZ503118">
    <property type="protein sequence ID" value="PKU68159.1"/>
    <property type="molecule type" value="Genomic_DNA"/>
</dbReference>
<proteinExistence type="predicted"/>
<organism evidence="1 2">
    <name type="scientific">Dendrobium catenatum</name>
    <dbReference type="NCBI Taxonomy" id="906689"/>
    <lineage>
        <taxon>Eukaryota</taxon>
        <taxon>Viridiplantae</taxon>
        <taxon>Streptophyta</taxon>
        <taxon>Embryophyta</taxon>
        <taxon>Tracheophyta</taxon>
        <taxon>Spermatophyta</taxon>
        <taxon>Magnoliopsida</taxon>
        <taxon>Liliopsida</taxon>
        <taxon>Asparagales</taxon>
        <taxon>Orchidaceae</taxon>
        <taxon>Epidendroideae</taxon>
        <taxon>Malaxideae</taxon>
        <taxon>Dendrobiinae</taxon>
        <taxon>Dendrobium</taxon>
    </lineage>
</organism>
<evidence type="ECO:0000313" key="1">
    <source>
        <dbReference type="EMBL" id="PKU68159.1"/>
    </source>
</evidence>
<name>A0A2I0VXN9_9ASPA</name>
<reference evidence="1 2" key="2">
    <citation type="journal article" date="2017" name="Nature">
        <title>The Apostasia genome and the evolution of orchids.</title>
        <authorList>
            <person name="Zhang G.Q."/>
            <person name="Liu K.W."/>
            <person name="Li Z."/>
            <person name="Lohaus R."/>
            <person name="Hsiao Y.Y."/>
            <person name="Niu S.C."/>
            <person name="Wang J.Y."/>
            <person name="Lin Y.C."/>
            <person name="Xu Q."/>
            <person name="Chen L.J."/>
            <person name="Yoshida K."/>
            <person name="Fujiwara S."/>
            <person name="Wang Z.W."/>
            <person name="Zhang Y.Q."/>
            <person name="Mitsuda N."/>
            <person name="Wang M."/>
            <person name="Liu G.H."/>
            <person name="Pecoraro L."/>
            <person name="Huang H.X."/>
            <person name="Xiao X.J."/>
            <person name="Lin M."/>
            <person name="Wu X.Y."/>
            <person name="Wu W.L."/>
            <person name="Chen Y.Y."/>
            <person name="Chang S.B."/>
            <person name="Sakamoto S."/>
            <person name="Ohme-Takagi M."/>
            <person name="Yagi M."/>
            <person name="Zeng S.J."/>
            <person name="Shen C.Y."/>
            <person name="Yeh C.M."/>
            <person name="Luo Y.B."/>
            <person name="Tsai W.C."/>
            <person name="Van de Peer Y."/>
            <person name="Liu Z.J."/>
        </authorList>
    </citation>
    <scope>NUCLEOTIDE SEQUENCE [LARGE SCALE GENOMIC DNA]</scope>
    <source>
        <tissue evidence="1">The whole plant</tissue>
    </source>
</reference>
<evidence type="ECO:0000313" key="2">
    <source>
        <dbReference type="Proteomes" id="UP000233837"/>
    </source>
</evidence>
<dbReference type="Proteomes" id="UP000233837">
    <property type="component" value="Unassembled WGS sequence"/>
</dbReference>
<gene>
    <name evidence="1" type="ORF">MA16_Dca012828</name>
</gene>
<dbReference type="AlphaFoldDB" id="A0A2I0VXN9"/>